<evidence type="ECO:0000313" key="3">
    <source>
        <dbReference type="Proteomes" id="UP000606786"/>
    </source>
</evidence>
<organism evidence="2 3">
    <name type="scientific">Ceratitis capitata</name>
    <name type="common">Mediterranean fruit fly</name>
    <name type="synonym">Tephritis capitata</name>
    <dbReference type="NCBI Taxonomy" id="7213"/>
    <lineage>
        <taxon>Eukaryota</taxon>
        <taxon>Metazoa</taxon>
        <taxon>Ecdysozoa</taxon>
        <taxon>Arthropoda</taxon>
        <taxon>Hexapoda</taxon>
        <taxon>Insecta</taxon>
        <taxon>Pterygota</taxon>
        <taxon>Neoptera</taxon>
        <taxon>Endopterygota</taxon>
        <taxon>Diptera</taxon>
        <taxon>Brachycera</taxon>
        <taxon>Muscomorpha</taxon>
        <taxon>Tephritoidea</taxon>
        <taxon>Tephritidae</taxon>
        <taxon>Ceratitis</taxon>
        <taxon>Ceratitis</taxon>
    </lineage>
</organism>
<keyword evidence="3" id="KW-1185">Reference proteome</keyword>
<name>A0A811V264_CERCA</name>
<dbReference type="EMBL" id="CAJHJT010000034">
    <property type="protein sequence ID" value="CAD7003946.1"/>
    <property type="molecule type" value="Genomic_DNA"/>
</dbReference>
<sequence>MEVANKQTKADAQTTTIGGETPATTANASHTWSAAATTMQQAFGVTYAVEVKERETEKQAECHITLGHFAVACQFCCKKNKNELVKYALKCYWIHAQRQVSPKDSQRDMEEEEVQACMEVLDLRYNRCN</sequence>
<evidence type="ECO:0000256" key="1">
    <source>
        <dbReference type="SAM" id="MobiDB-lite"/>
    </source>
</evidence>
<evidence type="ECO:0000313" key="2">
    <source>
        <dbReference type="EMBL" id="CAD7003946.1"/>
    </source>
</evidence>
<feature type="compositionally biased region" description="Polar residues" evidence="1">
    <location>
        <begin position="1"/>
        <end position="13"/>
    </location>
</feature>
<comment type="caution">
    <text evidence="2">The sequence shown here is derived from an EMBL/GenBank/DDBJ whole genome shotgun (WGS) entry which is preliminary data.</text>
</comment>
<dbReference type="Proteomes" id="UP000606786">
    <property type="component" value="Unassembled WGS sequence"/>
</dbReference>
<feature type="region of interest" description="Disordered" evidence="1">
    <location>
        <begin position="1"/>
        <end position="31"/>
    </location>
</feature>
<proteinExistence type="predicted"/>
<accession>A0A811V264</accession>
<feature type="compositionally biased region" description="Low complexity" evidence="1">
    <location>
        <begin position="14"/>
        <end position="26"/>
    </location>
</feature>
<dbReference type="AlphaFoldDB" id="A0A811V264"/>
<gene>
    <name evidence="2" type="ORF">CCAP1982_LOCUS12368</name>
</gene>
<reference evidence="2" key="1">
    <citation type="submission" date="2020-11" db="EMBL/GenBank/DDBJ databases">
        <authorList>
            <person name="Whitehead M."/>
        </authorList>
    </citation>
    <scope>NUCLEOTIDE SEQUENCE</scope>
    <source>
        <strain evidence="2">EGII</strain>
    </source>
</reference>
<protein>
    <submittedName>
        <fullName evidence="2">(Mediterranean fruit fly) hypothetical protein</fullName>
    </submittedName>
</protein>